<reference evidence="2 3" key="1">
    <citation type="submission" date="2005-10" db="EMBL/GenBank/DDBJ databases">
        <title>Complete sequence of Geobacter metallireducens GS-15.</title>
        <authorList>
            <consortium name="US DOE Joint Genome Institute"/>
            <person name="Copeland A."/>
            <person name="Lucas S."/>
            <person name="Lapidus A."/>
            <person name="Barry K."/>
            <person name="Detter J.C."/>
            <person name="Glavina T."/>
            <person name="Hammon N."/>
            <person name="Israni S."/>
            <person name="Pitluck S."/>
            <person name="Di Bartolo G."/>
            <person name="Chain P."/>
            <person name="Schmutz J."/>
            <person name="Larimer F."/>
            <person name="Land M."/>
            <person name="Kyrpides N."/>
            <person name="Ivanova N."/>
            <person name="Richardson P."/>
        </authorList>
    </citation>
    <scope>NUCLEOTIDE SEQUENCE [LARGE SCALE GENOMIC DNA]</scope>
    <source>
        <strain evidence="3">ATCC 53774 / DSM 7210 / GS-15</strain>
    </source>
</reference>
<evidence type="ECO:0000259" key="1">
    <source>
        <dbReference type="SMART" id="SM00763"/>
    </source>
</evidence>
<dbReference type="RefSeq" id="WP_004513796.1">
    <property type="nucleotide sequence ID" value="NC_007517.1"/>
</dbReference>
<keyword evidence="3" id="KW-1185">Reference proteome</keyword>
<evidence type="ECO:0000313" key="3">
    <source>
        <dbReference type="Proteomes" id="UP000007073"/>
    </source>
</evidence>
<dbReference type="EMBL" id="CP000148">
    <property type="protein sequence ID" value="ABB30280.1"/>
    <property type="molecule type" value="Genomic_DNA"/>
</dbReference>
<dbReference type="SUPFAM" id="SSF52540">
    <property type="entry name" value="P-loop containing nucleoside triphosphate hydrolases"/>
    <property type="match status" value="1"/>
</dbReference>
<dbReference type="Pfam" id="PF06798">
    <property type="entry name" value="PrkA"/>
    <property type="match status" value="1"/>
</dbReference>
<accession>Q39ZP4</accession>
<reference evidence="2 3" key="2">
    <citation type="journal article" date="2009" name="BMC Microbiol.">
        <title>The genome sequence of Geobacter metallireducens: features of metabolism, physiology and regulation common and dissimilar to Geobacter sulfurreducens.</title>
        <authorList>
            <person name="Aklujkar M."/>
            <person name="Krushkal J."/>
            <person name="DiBartolo G."/>
            <person name="Lapidus A."/>
            <person name="Land M.L."/>
            <person name="Lovley D.R."/>
        </authorList>
    </citation>
    <scope>NUCLEOTIDE SEQUENCE [LARGE SCALE GENOMIC DNA]</scope>
    <source>
        <strain evidence="3">ATCC 53774 / DSM 7210 / GS-15</strain>
    </source>
</reference>
<dbReference type="InterPro" id="IPR027417">
    <property type="entry name" value="P-loop_NTPase"/>
</dbReference>
<dbReference type="STRING" id="269799.Gmet_0030"/>
<dbReference type="SMART" id="SM00763">
    <property type="entry name" value="AAA_PrkA"/>
    <property type="match status" value="1"/>
</dbReference>
<dbReference type="Gene3D" id="3.40.50.300">
    <property type="entry name" value="P-loop containing nucleotide triphosphate hydrolases"/>
    <property type="match status" value="1"/>
</dbReference>
<feature type="domain" description="PrkA AAA" evidence="1">
    <location>
        <begin position="7"/>
        <end position="407"/>
    </location>
</feature>
<keyword evidence="2" id="KW-0808">Transferase</keyword>
<protein>
    <submittedName>
        <fullName evidence="2">Protein serine/threonine kinase PrkA</fullName>
    </submittedName>
</protein>
<organism evidence="2 3">
    <name type="scientific">Geobacter metallireducens (strain ATCC 53774 / DSM 7210 / GS-15)</name>
    <dbReference type="NCBI Taxonomy" id="269799"/>
    <lineage>
        <taxon>Bacteria</taxon>
        <taxon>Pseudomonadati</taxon>
        <taxon>Thermodesulfobacteriota</taxon>
        <taxon>Desulfuromonadia</taxon>
        <taxon>Geobacterales</taxon>
        <taxon>Geobacteraceae</taxon>
        <taxon>Geobacter</taxon>
    </lineage>
</organism>
<dbReference type="HOGENOM" id="CLU_400497_0_0_7"/>
<proteinExistence type="predicted"/>
<name>Q39ZP4_GEOMG</name>
<keyword evidence="2" id="KW-0418">Kinase</keyword>
<dbReference type="eggNOG" id="COG2766">
    <property type="taxonomic scope" value="Bacteria"/>
</dbReference>
<dbReference type="PANTHER" id="PTHR30267">
    <property type="entry name" value="PROTEIN KINASE PRKA"/>
    <property type="match status" value="1"/>
</dbReference>
<gene>
    <name evidence="2" type="primary">prkA</name>
    <name evidence="2" type="ordered locus">Gmet_0030</name>
</gene>
<dbReference type="PANTHER" id="PTHR30267:SF2">
    <property type="entry name" value="PROTEIN PRKA"/>
    <property type="match status" value="1"/>
</dbReference>
<dbReference type="Proteomes" id="UP000007073">
    <property type="component" value="Chromosome"/>
</dbReference>
<dbReference type="InterPro" id="IPR010650">
    <property type="entry name" value="PrkA_C"/>
</dbReference>
<dbReference type="InterPro" id="IPR013153">
    <property type="entry name" value="Prk_AAA"/>
</dbReference>
<evidence type="ECO:0000313" key="2">
    <source>
        <dbReference type="EMBL" id="ABB30280.1"/>
    </source>
</evidence>
<dbReference type="KEGG" id="gme:Gmet_0030"/>
<dbReference type="GO" id="GO:0004672">
    <property type="term" value="F:protein kinase activity"/>
    <property type="evidence" value="ECO:0007669"/>
    <property type="project" value="TreeGrafter"/>
</dbReference>
<dbReference type="AlphaFoldDB" id="Q39ZP4"/>
<dbReference type="Pfam" id="PF08298">
    <property type="entry name" value="AAA_PrkA"/>
    <property type="match status" value="1"/>
</dbReference>
<sequence length="686" mass="78065">MNGTGTVTLRDHIAAVKEGKLRFENAFQGVTRMILEQGVDKVVVNGRTTYDFRIFRTGRKHPVGMYDEINSFVSFVKDAAEGGSSKEMAFVLVGEPGNGKTFFVEYVCGRYREFLSKPENRRHSFRYTGMAQLGSYGKIDIIESQTYEDPMVLAMNLFESRDEATEFLAREFGFTDKELQRLADNYRPLGACSSYILNDIRTFTGGNIEEMLKFIEVIPVPLTETLGTVTGKYAAKDKITSSAVDLLGEESIQRLLHITDINNPYRFDLRRGALARVAGGGIHFSDEIYKNKKDLVQVYLGVIQNRVIEIDGYRWPIDTLIIATSNNAEFNRYLSEKEEAPIIDRCRICYVSHNTNYRMQEQLTTYAIGGETKTTLNREELHQDPNLNYAACVGVVLTRLPRSEKLTPIEAMKLAAGEIAGEKSLKTLAEVVDILSQEQDVTKRFGQKGLGQRNLGRAVQLLVESSETNEGRCMVAYDVFKSLERIVLDYVPDQNDRAKYLEDLKIAKGLYRERIMTEMFNAYMDEPYAVKKDVMNYVNMIIGIDAESLGPDRMWKYKDPQTGELKALKIDERYVKNVEDRLGLKTDEQRESFRTSIRKIYGQKISVDSTYDFMDNLELVKAVTDVRLKSDIAGAGSLIGALANRTNEENQKLYDRMVDTMLKKLGYCRTCAQKTIEYFCTQEDEI</sequence>